<reference evidence="1 2" key="1">
    <citation type="submission" date="2015-08" db="EMBL/GenBank/DDBJ databases">
        <title>The genome of the Asian arowana (Scleropages formosus).</title>
        <authorList>
            <person name="Tan M.H."/>
            <person name="Gan H.M."/>
            <person name="Croft L.J."/>
            <person name="Austin C.M."/>
        </authorList>
    </citation>
    <scope>NUCLEOTIDE SEQUENCE [LARGE SCALE GENOMIC DNA]</scope>
    <source>
        <strain evidence="1">Aro1</strain>
    </source>
</reference>
<proteinExistence type="predicted"/>
<dbReference type="AlphaFoldDB" id="A0A0P7YW05"/>
<accession>A0A0P7YW05</accession>
<dbReference type="STRING" id="113540.ENSSFOP00015010873"/>
<evidence type="ECO:0000313" key="2">
    <source>
        <dbReference type="Proteomes" id="UP000034805"/>
    </source>
</evidence>
<dbReference type="EMBL" id="JARO02002609">
    <property type="protein sequence ID" value="KPP72268.1"/>
    <property type="molecule type" value="Genomic_DNA"/>
</dbReference>
<comment type="caution">
    <text evidence="1">The sequence shown here is derived from an EMBL/GenBank/DDBJ whole genome shotgun (WGS) entry which is preliminary data.</text>
</comment>
<dbReference type="Proteomes" id="UP000034805">
    <property type="component" value="Unassembled WGS sequence"/>
</dbReference>
<evidence type="ECO:0000313" key="1">
    <source>
        <dbReference type="EMBL" id="KPP72268.1"/>
    </source>
</evidence>
<sequence length="91" mass="10373">MVQKYQSPVRVYKHPFEMVMARCVSLPPPTPHRHETVEGLVRSQEQLLSTHSQHMSTTHFGSFAFSERICLPTSGTKNGHFYGNSSRLTLE</sequence>
<organism evidence="1 2">
    <name type="scientific">Scleropages formosus</name>
    <name type="common">Asian bonytongue</name>
    <name type="synonym">Osteoglossum formosum</name>
    <dbReference type="NCBI Taxonomy" id="113540"/>
    <lineage>
        <taxon>Eukaryota</taxon>
        <taxon>Metazoa</taxon>
        <taxon>Chordata</taxon>
        <taxon>Craniata</taxon>
        <taxon>Vertebrata</taxon>
        <taxon>Euteleostomi</taxon>
        <taxon>Actinopterygii</taxon>
        <taxon>Neopterygii</taxon>
        <taxon>Teleostei</taxon>
        <taxon>Osteoglossocephala</taxon>
        <taxon>Osteoglossomorpha</taxon>
        <taxon>Osteoglossiformes</taxon>
        <taxon>Osteoglossidae</taxon>
        <taxon>Scleropages</taxon>
    </lineage>
</organism>
<protein>
    <submittedName>
        <fullName evidence="1">Uncharacterized protein</fullName>
    </submittedName>
</protein>
<gene>
    <name evidence="1" type="ORF">Z043_108740</name>
</gene>
<name>A0A0P7YW05_SCLFO</name>